<dbReference type="SUPFAM" id="SSF51445">
    <property type="entry name" value="(Trans)glycosidases"/>
    <property type="match status" value="1"/>
</dbReference>
<dbReference type="GO" id="GO:0030245">
    <property type="term" value="P:cellulose catabolic process"/>
    <property type="evidence" value="ECO:0007669"/>
    <property type="project" value="UniProtKB-KW"/>
</dbReference>
<evidence type="ECO:0000256" key="5">
    <source>
        <dbReference type="ARBA" id="ARBA00023277"/>
    </source>
</evidence>
<evidence type="ECO:0000313" key="11">
    <source>
        <dbReference type="Proteomes" id="UP000186308"/>
    </source>
</evidence>
<evidence type="ECO:0000256" key="4">
    <source>
        <dbReference type="ARBA" id="ARBA00023001"/>
    </source>
</evidence>
<evidence type="ECO:0000256" key="6">
    <source>
        <dbReference type="ARBA" id="ARBA00023295"/>
    </source>
</evidence>
<evidence type="ECO:0000256" key="7">
    <source>
        <dbReference type="ARBA" id="ARBA00023326"/>
    </source>
</evidence>
<dbReference type="AlphaFoldDB" id="A0A8G2FDR2"/>
<keyword evidence="5" id="KW-0119">Carbohydrate metabolism</keyword>
<dbReference type="GO" id="GO:0008810">
    <property type="term" value="F:cellulase activity"/>
    <property type="evidence" value="ECO:0007669"/>
    <property type="project" value="UniProtKB-EC"/>
</dbReference>
<evidence type="ECO:0000313" key="10">
    <source>
        <dbReference type="EMBL" id="SIQ96111.1"/>
    </source>
</evidence>
<dbReference type="Gene3D" id="2.170.16.10">
    <property type="entry name" value="Hedgehog/Intein (Hint) domain"/>
    <property type="match status" value="1"/>
</dbReference>
<keyword evidence="11" id="KW-1185">Reference proteome</keyword>
<sequence length="712" mass="74290">MQSSESMGQSSFSRSTPVKAIQPGGVSVTASPMLLPAEYLSTNGNQIVDAAGAPVRIASVGWNQNFTNIPGTVAAMVAAGFNTIRLDWVDATLFQANPVDSINLATIKQIVAAAGADGMKVILDHHTDEAGTAGDGYGAQQQNGLWYDLGPGTNNTNGVGVTGTVTQAQFQADWVTVAKAFAGNSTVIGYDLANEPLMYGSAGTTGVTWGKYTATGTNNGVVGGPTDIHAMYQTVGNAIQAVDPGALIIAEGPQNYGGNFAGTGTAPEGDLSVAAKAPVVLNDPNKVVYSVHEYPTEISNIPVDSGAAAVTRMNQAWGYLESTNTAPVWVGEMGSSMITANSQAWASTMTAYMNGHDAAQGGPVFTGRQQPVGGDWWVWGYLPGEAPDGTLNANGSLNAAQKAVWSQLLPMTCFAAGTRIMTLRGEIAVERLEIGEIVICANGRTAPVCWVGRRTVDLARHPTPERANPIRFEPGSIADGVPRRALLLSPDHALLLDGHLIPAKALVNGATIRMTTPRSVTYYHVELPAHSALFAEGTPAESYLDTGNRGVFENGDAPLVLHGLFDQARRVANGCAPFAEAGPVVEELRRRLLDRAAIVTTADAAVEVRYCAAGAVICSRSAVPGELTPDPRDRRRLGVKIAGIAVGGVAIAIDQPSLTDGWHAMEADGRWTDGAAVIPAALLEGRCDVKVTIVASLAYPVEARALDTVCVA</sequence>
<dbReference type="PANTHER" id="PTHR35923:SF2">
    <property type="entry name" value="ENDOGLUCANASE"/>
    <property type="match status" value="1"/>
</dbReference>
<evidence type="ECO:0000259" key="9">
    <source>
        <dbReference type="Pfam" id="PF13403"/>
    </source>
</evidence>
<dbReference type="Pfam" id="PF00150">
    <property type="entry name" value="Cellulase"/>
    <property type="match status" value="1"/>
</dbReference>
<gene>
    <name evidence="10" type="ORF">SAMN05421828_11298</name>
</gene>
<dbReference type="Gene3D" id="3.20.20.80">
    <property type="entry name" value="Glycosidases"/>
    <property type="match status" value="1"/>
</dbReference>
<dbReference type="InterPro" id="IPR006141">
    <property type="entry name" value="Intein_N"/>
</dbReference>
<dbReference type="GO" id="GO:0016539">
    <property type="term" value="P:intein-mediated protein splicing"/>
    <property type="evidence" value="ECO:0007669"/>
    <property type="project" value="InterPro"/>
</dbReference>
<dbReference type="Pfam" id="PF13403">
    <property type="entry name" value="Hint_2"/>
    <property type="match status" value="1"/>
</dbReference>
<comment type="catalytic activity">
    <reaction evidence="1">
        <text>Endohydrolysis of (1-&gt;4)-beta-D-glucosidic linkages in cellulose, lichenin and cereal beta-D-glucans.</text>
        <dbReference type="EC" id="3.2.1.4"/>
    </reaction>
</comment>
<accession>A0A8G2FDR2</accession>
<reference evidence="10 11" key="1">
    <citation type="submission" date="2017-01" db="EMBL/GenBank/DDBJ databases">
        <authorList>
            <person name="Varghese N."/>
            <person name="Submissions S."/>
        </authorList>
    </citation>
    <scope>NUCLEOTIDE SEQUENCE [LARGE SCALE GENOMIC DNA]</scope>
    <source>
        <strain evidence="10 11">ATCC 35905</strain>
    </source>
</reference>
<evidence type="ECO:0000256" key="3">
    <source>
        <dbReference type="ARBA" id="ARBA00022801"/>
    </source>
</evidence>
<dbReference type="InterPro" id="IPR001547">
    <property type="entry name" value="Glyco_hydro_5"/>
</dbReference>
<keyword evidence="4" id="KW-0136">Cellulose degradation</keyword>
<dbReference type="PROSITE" id="PS00659">
    <property type="entry name" value="GLYCOSYL_HYDROL_F5"/>
    <property type="match status" value="1"/>
</dbReference>
<protein>
    <recommendedName>
        <fullName evidence="2">cellulase</fullName>
        <ecNumber evidence="2">3.2.1.4</ecNumber>
    </recommendedName>
</protein>
<name>A0A8G2FDR2_ACIRU</name>
<proteinExistence type="predicted"/>
<organism evidence="10 11">
    <name type="scientific">Acidiphilium rubrum</name>
    <dbReference type="NCBI Taxonomy" id="526"/>
    <lineage>
        <taxon>Bacteria</taxon>
        <taxon>Pseudomonadati</taxon>
        <taxon>Pseudomonadota</taxon>
        <taxon>Alphaproteobacteria</taxon>
        <taxon>Acetobacterales</taxon>
        <taxon>Acidocellaceae</taxon>
        <taxon>Acidiphilium</taxon>
    </lineage>
</organism>
<evidence type="ECO:0000259" key="8">
    <source>
        <dbReference type="Pfam" id="PF00150"/>
    </source>
</evidence>
<dbReference type="Proteomes" id="UP000186308">
    <property type="component" value="Unassembled WGS sequence"/>
</dbReference>
<comment type="caution">
    <text evidence="10">The sequence shown here is derived from an EMBL/GenBank/DDBJ whole genome shotgun (WGS) entry which is preliminary data.</text>
</comment>
<keyword evidence="3 10" id="KW-0378">Hydrolase</keyword>
<dbReference type="InterPro" id="IPR036844">
    <property type="entry name" value="Hint_dom_sf"/>
</dbReference>
<keyword evidence="6" id="KW-0326">Glycosidase</keyword>
<dbReference type="SUPFAM" id="SSF51294">
    <property type="entry name" value="Hedgehog/intein (Hint) domain"/>
    <property type="match status" value="1"/>
</dbReference>
<dbReference type="InterPro" id="IPR028992">
    <property type="entry name" value="Hedgehog/Intein_dom"/>
</dbReference>
<dbReference type="EC" id="3.2.1.4" evidence="2"/>
<dbReference type="OrthoDB" id="1153097at2"/>
<feature type="domain" description="Hedgehog/Intein (Hint)" evidence="9">
    <location>
        <begin position="412"/>
        <end position="546"/>
    </location>
</feature>
<evidence type="ECO:0000256" key="2">
    <source>
        <dbReference type="ARBA" id="ARBA00012601"/>
    </source>
</evidence>
<evidence type="ECO:0000256" key="1">
    <source>
        <dbReference type="ARBA" id="ARBA00000966"/>
    </source>
</evidence>
<dbReference type="EMBL" id="FTNE01000012">
    <property type="protein sequence ID" value="SIQ96111.1"/>
    <property type="molecule type" value="Genomic_DNA"/>
</dbReference>
<feature type="domain" description="Glycoside hydrolase family 5" evidence="8">
    <location>
        <begin position="48"/>
        <end position="351"/>
    </location>
</feature>
<dbReference type="PROSITE" id="PS50817">
    <property type="entry name" value="INTEIN_N_TER"/>
    <property type="match status" value="1"/>
</dbReference>
<keyword evidence="7" id="KW-0624">Polysaccharide degradation</keyword>
<dbReference type="InterPro" id="IPR017853">
    <property type="entry name" value="GH"/>
</dbReference>
<dbReference type="InterPro" id="IPR018087">
    <property type="entry name" value="Glyco_hydro_5_CS"/>
</dbReference>
<dbReference type="PANTHER" id="PTHR35923">
    <property type="entry name" value="MAJOR EXTRACELLULAR ENDOGLUCANASE"/>
    <property type="match status" value="1"/>
</dbReference>